<keyword evidence="1" id="KW-0812">Transmembrane</keyword>
<keyword evidence="1" id="KW-1133">Transmembrane helix</keyword>
<keyword evidence="1" id="KW-0472">Membrane</keyword>
<name>A0A653P9K8_BACAB</name>
<dbReference type="AlphaFoldDB" id="A0A653P9K8"/>
<organism evidence="2 3">
    <name type="scientific">Bacillus altitudinis</name>
    <dbReference type="NCBI Taxonomy" id="293387"/>
    <lineage>
        <taxon>Bacteria</taxon>
        <taxon>Bacillati</taxon>
        <taxon>Bacillota</taxon>
        <taxon>Bacilli</taxon>
        <taxon>Bacillales</taxon>
        <taxon>Bacillaceae</taxon>
        <taxon>Bacillus</taxon>
    </lineage>
</organism>
<evidence type="ECO:0000313" key="3">
    <source>
        <dbReference type="Proteomes" id="UP000433089"/>
    </source>
</evidence>
<proteinExistence type="predicted"/>
<protein>
    <submittedName>
        <fullName evidence="2">Uncharacterized protein</fullName>
    </submittedName>
</protein>
<reference evidence="2 3" key="1">
    <citation type="submission" date="2019-10" db="EMBL/GenBank/DDBJ databases">
        <authorList>
            <person name="Karimi E."/>
        </authorList>
    </citation>
    <scope>NUCLEOTIDE SEQUENCE [LARGE SCALE GENOMIC DNA]</scope>
    <source>
        <strain evidence="2">Bacillus sp. 348</strain>
    </source>
</reference>
<feature type="transmembrane region" description="Helical" evidence="1">
    <location>
        <begin position="48"/>
        <end position="68"/>
    </location>
</feature>
<evidence type="ECO:0000256" key="1">
    <source>
        <dbReference type="SAM" id="Phobius"/>
    </source>
</evidence>
<evidence type="ECO:0000313" key="2">
    <source>
        <dbReference type="EMBL" id="VXB26454.1"/>
    </source>
</evidence>
<feature type="transmembrane region" description="Helical" evidence="1">
    <location>
        <begin position="12"/>
        <end position="28"/>
    </location>
</feature>
<accession>A0A653P9K8</accession>
<sequence length="69" mass="8359">MKKPSTHQCKWLLVYLIFYLFEFILYIINEFNNIVFNFFLDVRLIDELLFVTIMSTLGLFLLLMIVIFS</sequence>
<gene>
    <name evidence="2" type="ORF">BACI348_40313</name>
</gene>
<dbReference type="Proteomes" id="UP000433089">
    <property type="component" value="Unassembled WGS sequence"/>
</dbReference>
<dbReference type="EMBL" id="CABWLH010000009">
    <property type="protein sequence ID" value="VXB26454.1"/>
    <property type="molecule type" value="Genomic_DNA"/>
</dbReference>